<dbReference type="GO" id="GO:0016788">
    <property type="term" value="F:hydrolase activity, acting on ester bonds"/>
    <property type="evidence" value="ECO:0007669"/>
    <property type="project" value="InterPro"/>
</dbReference>
<evidence type="ECO:0000256" key="3">
    <source>
        <dbReference type="ARBA" id="ARBA00022801"/>
    </source>
</evidence>
<organism evidence="7 8">
    <name type="scientific">Ulvibacterium marinum</name>
    <dbReference type="NCBI Taxonomy" id="2419782"/>
    <lineage>
        <taxon>Bacteria</taxon>
        <taxon>Pseudomonadati</taxon>
        <taxon>Bacteroidota</taxon>
        <taxon>Flavobacteriia</taxon>
        <taxon>Flavobacteriales</taxon>
        <taxon>Flavobacteriaceae</taxon>
        <taxon>Ulvibacterium</taxon>
    </lineage>
</organism>
<keyword evidence="5" id="KW-0732">Signal</keyword>
<dbReference type="PANTHER" id="PTHR37326:SF1">
    <property type="entry name" value="BLL3975 PROTEIN"/>
    <property type="match status" value="1"/>
</dbReference>
<dbReference type="PANTHER" id="PTHR37326">
    <property type="entry name" value="BLL3975 PROTEIN"/>
    <property type="match status" value="1"/>
</dbReference>
<evidence type="ECO:0000256" key="1">
    <source>
        <dbReference type="ARBA" id="ARBA00001947"/>
    </source>
</evidence>
<feature type="chain" id="PRO_5017195249" evidence="5">
    <location>
        <begin position="20"/>
        <end position="352"/>
    </location>
</feature>
<dbReference type="Pfam" id="PF24827">
    <property type="entry name" value="AstE_AspA_cat"/>
    <property type="match status" value="1"/>
</dbReference>
<comment type="caution">
    <text evidence="7">The sequence shown here is derived from an EMBL/GenBank/DDBJ whole genome shotgun (WGS) entry which is preliminary data.</text>
</comment>
<dbReference type="InterPro" id="IPR053138">
    <property type="entry name" value="N-alpha-Ac-DABA_deacetylase"/>
</dbReference>
<accession>A0A3B0BX55</accession>
<dbReference type="Proteomes" id="UP000276603">
    <property type="component" value="Unassembled WGS sequence"/>
</dbReference>
<comment type="cofactor">
    <cofactor evidence="1">
        <name>Zn(2+)</name>
        <dbReference type="ChEBI" id="CHEBI:29105"/>
    </cofactor>
</comment>
<evidence type="ECO:0000256" key="2">
    <source>
        <dbReference type="ARBA" id="ARBA00022723"/>
    </source>
</evidence>
<reference evidence="7 8" key="1">
    <citation type="submission" date="2018-10" db="EMBL/GenBank/DDBJ databases">
        <title>Ulvibacterium marinum gen. nov., sp. nov., a novel marine bacterium of the family Flavobacteriaceae, isolated from a culture of the green alga Ulva prolifera.</title>
        <authorList>
            <person name="Zhang Z."/>
        </authorList>
    </citation>
    <scope>NUCLEOTIDE SEQUENCE [LARGE SCALE GENOMIC DNA]</scope>
    <source>
        <strain evidence="7 8">CCMM003</strain>
    </source>
</reference>
<dbReference type="RefSeq" id="WP_120714334.1">
    <property type="nucleotide sequence ID" value="NZ_RBCJ01000006.1"/>
</dbReference>
<evidence type="ECO:0000256" key="5">
    <source>
        <dbReference type="SAM" id="SignalP"/>
    </source>
</evidence>
<sequence length="352" mass="38872">MRFLAILLIFLSICWQSTGQQSFSFHKTEVEPSTKKHFKIPVTDGKDSTFIPITVFHGSKPGPVLGITAGIHGYEYPPILAAQHLNQKVDPQSLSGTIILVQIANVPAFLDRSPFVNPIDNKNLNRSFPGKKEGSITEKMAHILTREIIAKSNFFVDMHAGDAPEDLRPYNAWYQSDALPEASIKGQEMALAMGFDYSIVFNISKERLEKPSLYCSQEAFHRNIPAVDIECGRLGIPGEEEADIIVQGIFSLLGHLDMLPITRTTAKKPVIIAKRSTTKSKSTGFFYTDKKAGDTITTGEHIGYITDFFGKKLEDITASQDGMILYMIGTPPINTGETIMNIGAFPSAMNKK</sequence>
<name>A0A3B0BX55_9FLAO</name>
<feature type="domain" description="Succinylglutamate desuccinylase/Aspartoacylase catalytic" evidence="6">
    <location>
        <begin position="62"/>
        <end position="255"/>
    </location>
</feature>
<feature type="signal peptide" evidence="5">
    <location>
        <begin position="1"/>
        <end position="19"/>
    </location>
</feature>
<dbReference type="CDD" id="cd06254">
    <property type="entry name" value="M14_ASTE_ASPA-like"/>
    <property type="match status" value="1"/>
</dbReference>
<protein>
    <submittedName>
        <fullName evidence="7">Succinylglutamate desuccinylase</fullName>
    </submittedName>
</protein>
<dbReference type="InterPro" id="IPR043795">
    <property type="entry name" value="N-alpha-Ac-DABA-like"/>
</dbReference>
<dbReference type="GO" id="GO:0046872">
    <property type="term" value="F:metal ion binding"/>
    <property type="evidence" value="ECO:0007669"/>
    <property type="project" value="UniProtKB-KW"/>
</dbReference>
<dbReference type="PIRSF" id="PIRSF039012">
    <property type="entry name" value="ASP"/>
    <property type="match status" value="1"/>
</dbReference>
<keyword evidence="3" id="KW-0378">Hydrolase</keyword>
<dbReference type="GO" id="GO:0016811">
    <property type="term" value="F:hydrolase activity, acting on carbon-nitrogen (but not peptide) bonds, in linear amides"/>
    <property type="evidence" value="ECO:0007669"/>
    <property type="project" value="InterPro"/>
</dbReference>
<gene>
    <name evidence="7" type="ORF">D7Z94_24755</name>
</gene>
<evidence type="ECO:0000313" key="7">
    <source>
        <dbReference type="EMBL" id="RKN76988.1"/>
    </source>
</evidence>
<keyword evidence="8" id="KW-1185">Reference proteome</keyword>
<dbReference type="InterPro" id="IPR055438">
    <property type="entry name" value="AstE_AspA_cat"/>
</dbReference>
<dbReference type="SUPFAM" id="SSF53187">
    <property type="entry name" value="Zn-dependent exopeptidases"/>
    <property type="match status" value="1"/>
</dbReference>
<keyword evidence="4" id="KW-0862">Zinc</keyword>
<evidence type="ECO:0000259" key="6">
    <source>
        <dbReference type="Pfam" id="PF24827"/>
    </source>
</evidence>
<dbReference type="OrthoDB" id="9782876at2"/>
<dbReference type="Gene3D" id="3.40.630.10">
    <property type="entry name" value="Zn peptidases"/>
    <property type="match status" value="1"/>
</dbReference>
<evidence type="ECO:0000256" key="4">
    <source>
        <dbReference type="ARBA" id="ARBA00022833"/>
    </source>
</evidence>
<evidence type="ECO:0000313" key="8">
    <source>
        <dbReference type="Proteomes" id="UP000276603"/>
    </source>
</evidence>
<dbReference type="AlphaFoldDB" id="A0A3B0BX55"/>
<proteinExistence type="predicted"/>
<keyword evidence="2" id="KW-0479">Metal-binding</keyword>
<dbReference type="EMBL" id="RBCJ01000006">
    <property type="protein sequence ID" value="RKN76988.1"/>
    <property type="molecule type" value="Genomic_DNA"/>
</dbReference>